<dbReference type="PANTHER" id="PTHR23063">
    <property type="entry name" value="PHOSPHOLIPID ACYLTRANSFERASE"/>
    <property type="match status" value="1"/>
</dbReference>
<evidence type="ECO:0000256" key="3">
    <source>
        <dbReference type="ARBA" id="ARBA00008655"/>
    </source>
</evidence>
<evidence type="ECO:0000256" key="4">
    <source>
        <dbReference type="ARBA" id="ARBA00022516"/>
    </source>
</evidence>
<evidence type="ECO:0000256" key="5">
    <source>
        <dbReference type="ARBA" id="ARBA00022679"/>
    </source>
</evidence>
<keyword evidence="17" id="KW-1185">Reference proteome</keyword>
<keyword evidence="7 14" id="KW-1133">Transmembrane helix</keyword>
<evidence type="ECO:0000256" key="12">
    <source>
        <dbReference type="ARBA" id="ARBA00023315"/>
    </source>
</evidence>
<dbReference type="GO" id="GO:0008374">
    <property type="term" value="F:O-acyltransferase activity"/>
    <property type="evidence" value="ECO:0007669"/>
    <property type="project" value="InterPro"/>
</dbReference>
<keyword evidence="9 14" id="KW-0472">Membrane</keyword>
<evidence type="ECO:0000256" key="10">
    <source>
        <dbReference type="ARBA" id="ARBA00023209"/>
    </source>
</evidence>
<comment type="pathway">
    <text evidence="2">Lipid metabolism; phospholipid metabolism.</text>
</comment>
<dbReference type="SUPFAM" id="SSF47473">
    <property type="entry name" value="EF-hand"/>
    <property type="match status" value="1"/>
</dbReference>
<keyword evidence="8" id="KW-0443">Lipid metabolism</keyword>
<evidence type="ECO:0000256" key="8">
    <source>
        <dbReference type="ARBA" id="ARBA00023098"/>
    </source>
</evidence>
<dbReference type="CDD" id="cd07991">
    <property type="entry name" value="LPLAT_LPCAT1-like"/>
    <property type="match status" value="1"/>
</dbReference>
<evidence type="ECO:0000259" key="15">
    <source>
        <dbReference type="SMART" id="SM00563"/>
    </source>
</evidence>
<feature type="domain" description="Phospholipid/glycerol acyltransferase" evidence="15">
    <location>
        <begin position="129"/>
        <end position="240"/>
    </location>
</feature>
<organism evidence="16 17">
    <name type="scientific">Bemisia tabaci</name>
    <name type="common">Sweetpotato whitefly</name>
    <name type="synonym">Aleurodes tabaci</name>
    <dbReference type="NCBI Taxonomy" id="7038"/>
    <lineage>
        <taxon>Eukaryota</taxon>
        <taxon>Metazoa</taxon>
        <taxon>Ecdysozoa</taxon>
        <taxon>Arthropoda</taxon>
        <taxon>Hexapoda</taxon>
        <taxon>Insecta</taxon>
        <taxon>Pterygota</taxon>
        <taxon>Neoptera</taxon>
        <taxon>Paraneoptera</taxon>
        <taxon>Hemiptera</taxon>
        <taxon>Sternorrhyncha</taxon>
        <taxon>Aleyrodoidea</taxon>
        <taxon>Aleyrodidae</taxon>
        <taxon>Aleyrodinae</taxon>
        <taxon>Bemisia</taxon>
    </lineage>
</organism>
<dbReference type="GO" id="GO:0008654">
    <property type="term" value="P:phospholipid biosynthetic process"/>
    <property type="evidence" value="ECO:0007669"/>
    <property type="project" value="UniProtKB-KW"/>
</dbReference>
<evidence type="ECO:0000256" key="9">
    <source>
        <dbReference type="ARBA" id="ARBA00023136"/>
    </source>
</evidence>
<evidence type="ECO:0000256" key="1">
    <source>
        <dbReference type="ARBA" id="ARBA00004370"/>
    </source>
</evidence>
<dbReference type="SMART" id="SM00563">
    <property type="entry name" value="PlsC"/>
    <property type="match status" value="1"/>
</dbReference>
<dbReference type="GO" id="GO:0005783">
    <property type="term" value="C:endoplasmic reticulum"/>
    <property type="evidence" value="ECO:0007669"/>
    <property type="project" value="TreeGrafter"/>
</dbReference>
<dbReference type="InterPro" id="IPR002123">
    <property type="entry name" value="Plipid/glycerol_acylTrfase"/>
</dbReference>
<comment type="similarity">
    <text evidence="3">Belongs to the 1-acyl-sn-glycerol-3-phosphate acyltransferase family.</text>
</comment>
<keyword evidence="12" id="KW-0012">Acyltransferase</keyword>
<evidence type="ECO:0000256" key="11">
    <source>
        <dbReference type="ARBA" id="ARBA00023264"/>
    </source>
</evidence>
<evidence type="ECO:0000256" key="2">
    <source>
        <dbReference type="ARBA" id="ARBA00005074"/>
    </source>
</evidence>
<keyword evidence="5" id="KW-0808">Transferase</keyword>
<name>A0A9N9ZXC0_BEMTA</name>
<sequence length="513" mass="57722">MSGSRIVTTFTSTDSIVKNEETPDELINPFVHHLELTSTYEKVKTGFFTVVVLPIRLFFISCLMIAVWVLACIGLYGLSEEELRQKPISGWRSKLKSVASFVIRLLFFACGFHYVKVKGAQAKAEEAPILAVAPHSSFFDALPVIILGSPSVVARAENGNMPFFGKLINYTQPVYVWRDDPNSRQKTIQEIINRAKSDLDWPQMLIFPEGTCTNRSCLITFKPGAFYPGVPVQPVLLRYPNKLDTVTWTWDGPGALKLLWLTLTQSHSSCEIEFLPVYKPSEAEKADPKLYAHNVRLLMANALGVPTTNYTYEDCLLSSKAKEMNIPVSSIIIQTHKLRSRLGLVRRHTEERLLQENPDWLTSPEVQNVTCDKFSALLNVPDYDVHLSQLFKLFLKETNPSNVIDFREYMLCVCIASEAKQGTNLIKLAFKLCGRTINSSQFVCIMNILLCLKADEALKLFDDISGGSQSTISYGDFKGFVKDNPDLLSKCGNLLNDDNYSLINNNSHHLKEN</sequence>
<dbReference type="InterPro" id="IPR045252">
    <property type="entry name" value="LPCAT1-like"/>
</dbReference>
<keyword evidence="4" id="KW-0444">Lipid biosynthesis</keyword>
<comment type="subcellular location">
    <subcellularLocation>
        <location evidence="1">Membrane</location>
    </subcellularLocation>
</comment>
<dbReference type="InterPro" id="IPR011992">
    <property type="entry name" value="EF-hand-dom_pair"/>
</dbReference>
<keyword evidence="11" id="KW-1208">Phospholipid metabolism</keyword>
<dbReference type="AlphaFoldDB" id="A0A9N9ZXC0"/>
<dbReference type="PANTHER" id="PTHR23063:SF52">
    <property type="entry name" value="LYSOPHOSPHATIDYLCHOLINE ACYLTRANSFERASE"/>
    <property type="match status" value="1"/>
</dbReference>
<evidence type="ECO:0000256" key="13">
    <source>
        <dbReference type="ARBA" id="ARBA00025707"/>
    </source>
</evidence>
<keyword evidence="6 14" id="KW-0812">Transmembrane</keyword>
<dbReference type="GO" id="GO:0042171">
    <property type="term" value="F:lysophosphatidic acid acyltransferase activity"/>
    <property type="evidence" value="ECO:0007669"/>
    <property type="project" value="TreeGrafter"/>
</dbReference>
<proteinExistence type="inferred from homology"/>
<comment type="pathway">
    <text evidence="13">Phospholipid metabolism.</text>
</comment>
<dbReference type="GO" id="GO:0016020">
    <property type="term" value="C:membrane"/>
    <property type="evidence" value="ECO:0007669"/>
    <property type="project" value="UniProtKB-SubCell"/>
</dbReference>
<dbReference type="Proteomes" id="UP001152759">
    <property type="component" value="Chromosome 1"/>
</dbReference>
<keyword evidence="10" id="KW-0594">Phospholipid biosynthesis</keyword>
<protein>
    <recommendedName>
        <fullName evidence="15">Phospholipid/glycerol acyltransferase domain-containing protein</fullName>
    </recommendedName>
</protein>
<dbReference type="EMBL" id="OU963862">
    <property type="protein sequence ID" value="CAH0381164.1"/>
    <property type="molecule type" value="Genomic_DNA"/>
</dbReference>
<evidence type="ECO:0000256" key="6">
    <source>
        <dbReference type="ARBA" id="ARBA00022692"/>
    </source>
</evidence>
<gene>
    <name evidence="16" type="ORF">BEMITA_LOCUS841</name>
</gene>
<evidence type="ECO:0000256" key="14">
    <source>
        <dbReference type="SAM" id="Phobius"/>
    </source>
</evidence>
<accession>A0A9N9ZXC0</accession>
<evidence type="ECO:0000256" key="7">
    <source>
        <dbReference type="ARBA" id="ARBA00022989"/>
    </source>
</evidence>
<reference evidence="16" key="1">
    <citation type="submission" date="2021-12" db="EMBL/GenBank/DDBJ databases">
        <authorList>
            <person name="King R."/>
        </authorList>
    </citation>
    <scope>NUCLEOTIDE SEQUENCE</scope>
</reference>
<dbReference type="SUPFAM" id="SSF69593">
    <property type="entry name" value="Glycerol-3-phosphate (1)-acyltransferase"/>
    <property type="match status" value="1"/>
</dbReference>
<dbReference type="Pfam" id="PF01553">
    <property type="entry name" value="Acyltransferase"/>
    <property type="match status" value="1"/>
</dbReference>
<feature type="transmembrane region" description="Helical" evidence="14">
    <location>
        <begin position="57"/>
        <end position="78"/>
    </location>
</feature>
<dbReference type="KEGG" id="btab:109041084"/>
<evidence type="ECO:0000313" key="16">
    <source>
        <dbReference type="EMBL" id="CAH0381164.1"/>
    </source>
</evidence>
<evidence type="ECO:0000313" key="17">
    <source>
        <dbReference type="Proteomes" id="UP001152759"/>
    </source>
</evidence>